<feature type="transmembrane region" description="Helical" evidence="6">
    <location>
        <begin position="376"/>
        <end position="394"/>
    </location>
</feature>
<feature type="transmembrane region" description="Helical" evidence="6">
    <location>
        <begin position="515"/>
        <end position="532"/>
    </location>
</feature>
<gene>
    <name evidence="7" type="ORF">QWY13_12280</name>
</gene>
<proteinExistence type="predicted"/>
<evidence type="ECO:0000256" key="5">
    <source>
        <dbReference type="ARBA" id="ARBA00023136"/>
    </source>
</evidence>
<feature type="transmembrane region" description="Helical" evidence="6">
    <location>
        <begin position="425"/>
        <end position="447"/>
    </location>
</feature>
<keyword evidence="3 6" id="KW-0812">Transmembrane</keyword>
<reference evidence="7 8" key="1">
    <citation type="submission" date="2023-07" db="EMBL/GenBank/DDBJ databases">
        <title>Novel species in genus Planococcus.</title>
        <authorList>
            <person name="Ning S."/>
        </authorList>
    </citation>
    <scope>NUCLEOTIDE SEQUENCE [LARGE SCALE GENOMIC DNA]</scope>
    <source>
        <strain evidence="7 8">N017</strain>
    </source>
</reference>
<organism evidence="7 8">
    <name type="scientific">Planococcus shenhongbingii</name>
    <dbReference type="NCBI Taxonomy" id="3058398"/>
    <lineage>
        <taxon>Bacteria</taxon>
        <taxon>Bacillati</taxon>
        <taxon>Bacillota</taxon>
        <taxon>Bacilli</taxon>
        <taxon>Bacillales</taxon>
        <taxon>Caryophanaceae</taxon>
        <taxon>Planococcus</taxon>
    </lineage>
</organism>
<evidence type="ECO:0000256" key="1">
    <source>
        <dbReference type="ARBA" id="ARBA00004308"/>
    </source>
</evidence>
<evidence type="ECO:0000256" key="3">
    <source>
        <dbReference type="ARBA" id="ARBA00022692"/>
    </source>
</evidence>
<dbReference type="RefSeq" id="WP_301856848.1">
    <property type="nucleotide sequence ID" value="NZ_JAUJWU010000003.1"/>
</dbReference>
<accession>A0ABT8NEE1</accession>
<feature type="transmembrane region" description="Helical" evidence="6">
    <location>
        <begin position="344"/>
        <end position="364"/>
    </location>
</feature>
<keyword evidence="2" id="KW-1003">Cell membrane</keyword>
<feature type="transmembrane region" description="Helical" evidence="6">
    <location>
        <begin position="133"/>
        <end position="154"/>
    </location>
</feature>
<protein>
    <recommendedName>
        <fullName evidence="9">ABC transporter permease</fullName>
    </recommendedName>
</protein>
<evidence type="ECO:0000256" key="4">
    <source>
        <dbReference type="ARBA" id="ARBA00022989"/>
    </source>
</evidence>
<feature type="transmembrane region" description="Helical" evidence="6">
    <location>
        <begin position="160"/>
        <end position="189"/>
    </location>
</feature>
<evidence type="ECO:0000256" key="6">
    <source>
        <dbReference type="SAM" id="Phobius"/>
    </source>
</evidence>
<keyword evidence="8" id="KW-1185">Reference proteome</keyword>
<feature type="transmembrane region" description="Helical" evidence="6">
    <location>
        <begin position="62"/>
        <end position="84"/>
    </location>
</feature>
<name>A0ABT8NEE1_9BACL</name>
<comment type="subcellular location">
    <subcellularLocation>
        <location evidence="1">Endomembrane system</location>
    </subcellularLocation>
</comment>
<evidence type="ECO:0000313" key="7">
    <source>
        <dbReference type="EMBL" id="MDN7246264.1"/>
    </source>
</evidence>
<evidence type="ECO:0000256" key="2">
    <source>
        <dbReference type="ARBA" id="ARBA00022475"/>
    </source>
</evidence>
<keyword evidence="4 6" id="KW-1133">Transmembrane helix</keyword>
<evidence type="ECO:0000313" key="8">
    <source>
        <dbReference type="Proteomes" id="UP001172142"/>
    </source>
</evidence>
<evidence type="ECO:0008006" key="9">
    <source>
        <dbReference type="Google" id="ProtNLM"/>
    </source>
</evidence>
<feature type="transmembrane region" description="Helical" evidence="6">
    <location>
        <begin position="90"/>
        <end position="112"/>
    </location>
</feature>
<sequence>MREFQSLKFLSVFKGIFTKLGVDYVVMEKILQIKLTMDERRVPTIFNDAGKKKEGNQFLKSLWIYGLYSLILIPFLLLGENYLFQLSLAFGIILFILMTSMISDFSAVLLDVRDKNIIQTKPVSKKTIAAAKIVHIIIYMAFVAGAFTAIPFFVGLYKHGVFFALIFLVELVLIVLLVVVLTSLFYLVILRFFDGEKLKDIINYVQILLSVGVVVGYQVLIRLFEFSNLELVYTFSWWHYLIPPLWYGAPFEVFLAGNVTSHLIAFTVLAVLVPVIAIYCYAKLMPSFERNLEKLLSDTKTRRSKRNWLDEIGAKLFCRSKEERIFFRFAASMMKKEREFKLKVFPALGMSIFFPFLFVFTYPAEGGMEEISGGQLFLFIYFCNFMIPTLVYMLKFSEGYKGGWLFKAAPIEWTSRAYSGALKAFVVKLYVPIFIAVSFIFLWVFTARILPDLAAVFLGGLLQTLVTHKVVNEDEFPFSTSFEFAQDAGTAKMLGLSLLTGGFIGTHFIAASTDWGIYIYIVILLAALWIGWQKVFPEHKKRGEENSDLALNRGD</sequence>
<keyword evidence="5 6" id="KW-0472">Membrane</keyword>
<dbReference type="EMBL" id="JAUJWU010000003">
    <property type="protein sequence ID" value="MDN7246264.1"/>
    <property type="molecule type" value="Genomic_DNA"/>
</dbReference>
<feature type="transmembrane region" description="Helical" evidence="6">
    <location>
        <begin position="201"/>
        <end position="221"/>
    </location>
</feature>
<dbReference type="Pfam" id="PF07672">
    <property type="entry name" value="MFS_Mycoplasma"/>
    <property type="match status" value="1"/>
</dbReference>
<feature type="transmembrane region" description="Helical" evidence="6">
    <location>
        <begin position="263"/>
        <end position="282"/>
    </location>
</feature>
<dbReference type="Proteomes" id="UP001172142">
    <property type="component" value="Unassembled WGS sequence"/>
</dbReference>
<comment type="caution">
    <text evidence="7">The sequence shown here is derived from an EMBL/GenBank/DDBJ whole genome shotgun (WGS) entry which is preliminary data.</text>
</comment>
<dbReference type="InterPro" id="IPR011699">
    <property type="entry name" value="MFS_Mycoplasma"/>
</dbReference>